<dbReference type="STRING" id="1391654.AKJ09_06294"/>
<keyword evidence="2" id="KW-1185">Reference proteome</keyword>
<evidence type="ECO:0000313" key="2">
    <source>
        <dbReference type="Proteomes" id="UP000064967"/>
    </source>
</evidence>
<dbReference type="EMBL" id="CP012333">
    <property type="protein sequence ID" value="AKU99630.1"/>
    <property type="molecule type" value="Genomic_DNA"/>
</dbReference>
<protein>
    <submittedName>
        <fullName evidence="1">Uncharacterized protein</fullName>
    </submittedName>
</protein>
<dbReference type="AlphaFoldDB" id="A0A0K1Q1G1"/>
<accession>A0A0K1Q1G1</accession>
<evidence type="ECO:0000313" key="1">
    <source>
        <dbReference type="EMBL" id="AKU99630.1"/>
    </source>
</evidence>
<organism evidence="1 2">
    <name type="scientific">Labilithrix luteola</name>
    <dbReference type="NCBI Taxonomy" id="1391654"/>
    <lineage>
        <taxon>Bacteria</taxon>
        <taxon>Pseudomonadati</taxon>
        <taxon>Myxococcota</taxon>
        <taxon>Polyangia</taxon>
        <taxon>Polyangiales</taxon>
        <taxon>Labilitrichaceae</taxon>
        <taxon>Labilithrix</taxon>
    </lineage>
</organism>
<sequence length="48" mass="4951">MGASNLTTRLYGAHHLSRALEALGIVALRSVHARIGTGGSSVSVMISM</sequence>
<proteinExistence type="predicted"/>
<gene>
    <name evidence="1" type="ORF">AKJ09_06294</name>
</gene>
<dbReference type="KEGG" id="llu:AKJ09_06294"/>
<reference evidence="1 2" key="1">
    <citation type="submission" date="2015-08" db="EMBL/GenBank/DDBJ databases">
        <authorList>
            <person name="Babu N.S."/>
            <person name="Beckwith C.J."/>
            <person name="Beseler K.G."/>
            <person name="Brison A."/>
            <person name="Carone J.V."/>
            <person name="Caskin T.P."/>
            <person name="Diamond M."/>
            <person name="Durham M.E."/>
            <person name="Foxe J.M."/>
            <person name="Go M."/>
            <person name="Henderson B.A."/>
            <person name="Jones I.B."/>
            <person name="McGettigan J.A."/>
            <person name="Micheletti S.J."/>
            <person name="Nasrallah M.E."/>
            <person name="Ortiz D."/>
            <person name="Piller C.R."/>
            <person name="Privatt S.R."/>
            <person name="Schneider S.L."/>
            <person name="Sharp S."/>
            <person name="Smith T.C."/>
            <person name="Stanton J.D."/>
            <person name="Ullery H.E."/>
            <person name="Wilson R.J."/>
            <person name="Serrano M.G."/>
            <person name="Buck G."/>
            <person name="Lee V."/>
            <person name="Wang Y."/>
            <person name="Carvalho R."/>
            <person name="Voegtly L."/>
            <person name="Shi R."/>
            <person name="Duckworth R."/>
            <person name="Johnson A."/>
            <person name="Loviza R."/>
            <person name="Walstead R."/>
            <person name="Shah Z."/>
            <person name="Kiflezghi M."/>
            <person name="Wade K."/>
            <person name="Ball S.L."/>
            <person name="Bradley K.W."/>
            <person name="Asai D.J."/>
            <person name="Bowman C.A."/>
            <person name="Russell D.A."/>
            <person name="Pope W.H."/>
            <person name="Jacobs-Sera D."/>
            <person name="Hendrix R.W."/>
            <person name="Hatfull G.F."/>
        </authorList>
    </citation>
    <scope>NUCLEOTIDE SEQUENCE [LARGE SCALE GENOMIC DNA]</scope>
    <source>
        <strain evidence="1 2">DSM 27648</strain>
    </source>
</reference>
<name>A0A0K1Q1G1_9BACT</name>
<dbReference type="Proteomes" id="UP000064967">
    <property type="component" value="Chromosome"/>
</dbReference>